<keyword evidence="1" id="KW-1133">Transmembrane helix</keyword>
<dbReference type="Proteomes" id="UP000237472">
    <property type="component" value="Unassembled WGS sequence"/>
</dbReference>
<keyword evidence="1" id="KW-0812">Transmembrane</keyword>
<feature type="transmembrane region" description="Helical" evidence="1">
    <location>
        <begin position="124"/>
        <end position="150"/>
    </location>
</feature>
<comment type="caution">
    <text evidence="4">The sequence shown here is derived from an EMBL/GenBank/DDBJ whole genome shotgun (WGS) entry which is preliminary data.</text>
</comment>
<evidence type="ECO:0000256" key="1">
    <source>
        <dbReference type="SAM" id="Phobius"/>
    </source>
</evidence>
<keyword evidence="1" id="KW-0472">Membrane</keyword>
<reference evidence="3" key="3">
    <citation type="submission" date="2019-07" db="EMBL/GenBank/DDBJ databases">
        <authorList>
            <person name="Miller W.G."/>
        </authorList>
    </citation>
    <scope>NUCLEOTIDE SEQUENCE</scope>
    <source>
        <strain evidence="3">52/13</strain>
    </source>
</reference>
<feature type="transmembrane region" description="Helical" evidence="1">
    <location>
        <begin position="162"/>
        <end position="179"/>
    </location>
</feature>
<organism evidence="4 5">
    <name type="scientific">Campylobacter vulpis</name>
    <dbReference type="NCBI Taxonomy" id="1655500"/>
    <lineage>
        <taxon>Bacteria</taxon>
        <taxon>Pseudomonadati</taxon>
        <taxon>Campylobacterota</taxon>
        <taxon>Epsilonproteobacteria</taxon>
        <taxon>Campylobacterales</taxon>
        <taxon>Campylobacteraceae</taxon>
        <taxon>Campylobacter</taxon>
    </lineage>
</organism>
<dbReference type="PANTHER" id="PTHR42709:SF2">
    <property type="entry name" value="INNER MEMBRANE PROTEIN YOHD"/>
    <property type="match status" value="1"/>
</dbReference>
<accession>A0A2G4R3J4</accession>
<feature type="transmembrane region" description="Helical" evidence="1">
    <location>
        <begin position="12"/>
        <end position="35"/>
    </location>
</feature>
<dbReference type="RefSeq" id="WP_099461340.1">
    <property type="nucleotide sequence ID" value="NZ_CP041617.1"/>
</dbReference>
<keyword evidence="6" id="KW-1185">Reference proteome</keyword>
<dbReference type="EMBL" id="VJYU01000018">
    <property type="protein sequence ID" value="MBS4241318.1"/>
    <property type="molecule type" value="Genomic_DNA"/>
</dbReference>
<evidence type="ECO:0000313" key="5">
    <source>
        <dbReference type="Proteomes" id="UP000237472"/>
    </source>
</evidence>
<dbReference type="Proteomes" id="UP000811399">
    <property type="component" value="Unassembled WGS sequence"/>
</dbReference>
<feature type="transmembrane region" description="Helical" evidence="1">
    <location>
        <begin position="41"/>
        <end position="62"/>
    </location>
</feature>
<reference evidence="4" key="2">
    <citation type="submission" date="2015-06" db="EMBL/GenBank/DDBJ databases">
        <authorList>
            <person name="Hoefler B.C."/>
            <person name="Straight P.D."/>
        </authorList>
    </citation>
    <scope>NUCLEOTIDE SEQUENCE [LARGE SCALE GENOMIC DNA]</scope>
    <source>
        <strain evidence="4">73/13</strain>
    </source>
</reference>
<evidence type="ECO:0000313" key="6">
    <source>
        <dbReference type="Proteomes" id="UP000811399"/>
    </source>
</evidence>
<dbReference type="Pfam" id="PF09335">
    <property type="entry name" value="VTT_dom"/>
    <property type="match status" value="1"/>
</dbReference>
<dbReference type="GeneID" id="77267226"/>
<evidence type="ECO:0000259" key="2">
    <source>
        <dbReference type="Pfam" id="PF09335"/>
    </source>
</evidence>
<dbReference type="EMBL" id="LDWY01000042">
    <property type="protein sequence ID" value="PHY91087.1"/>
    <property type="molecule type" value="Genomic_DNA"/>
</dbReference>
<reference evidence="3 6" key="4">
    <citation type="journal article" date="2021" name="Syst. Appl. Microbiol.">
        <title>nCampylobacter vulpis sp. nov. isolated from wild red foxes.</title>
        <authorList>
            <person name="Parisi A."/>
            <person name="Chiara M."/>
            <person name="Caffara M."/>
            <person name="Mion D."/>
            <person name="Miller W.G."/>
            <person name="Caruso M."/>
            <person name="Manzari C."/>
            <person name="Florio D."/>
            <person name="Capozzi L."/>
            <person name="D'Erchia A.M."/>
            <person name="Manzulli V."/>
            <person name="Zanoni R.G."/>
        </authorList>
    </citation>
    <scope>NUCLEOTIDE SEQUENCE [LARGE SCALE GENOMIC DNA]</scope>
    <source>
        <strain evidence="3 6">52/13</strain>
    </source>
</reference>
<dbReference type="InterPro" id="IPR051311">
    <property type="entry name" value="DedA_domain"/>
</dbReference>
<dbReference type="InterPro" id="IPR032816">
    <property type="entry name" value="VTT_dom"/>
</dbReference>
<gene>
    <name evidence="4" type="ORF">AA994_03365</name>
    <name evidence="3" type="ORF">CVU5213_06230</name>
</gene>
<dbReference type="PANTHER" id="PTHR42709">
    <property type="entry name" value="ALKALINE PHOSPHATASE LIKE PROTEIN"/>
    <property type="match status" value="1"/>
</dbReference>
<name>A0A2G4R3J4_9BACT</name>
<sequence length="185" mass="21086">MQDMIDTLLRYGYVILFIYSLGGGMVGILAAGVLSSLGKMELHWCILIAFIANALGSSLLYIMGKYGKKDLMPYFKKHRRKLALAMLKMKQYGTILLIIQKFIYGLKTFIPIAAGLAKYDFKKFLFVNTLASLLWAVLLGYVAFSFGYVVEKIFEKFGQYSYATPLFLVLLVALIWFYLSRFSKK</sequence>
<evidence type="ECO:0000313" key="4">
    <source>
        <dbReference type="EMBL" id="PHY91087.1"/>
    </source>
</evidence>
<dbReference type="OrthoDB" id="5372697at2"/>
<proteinExistence type="predicted"/>
<reference evidence="5" key="1">
    <citation type="submission" date="2015-06" db="EMBL/GenBank/DDBJ databases">
        <authorList>
            <person name="Parisi A."/>
            <person name="Chiara M."/>
            <person name="Florio D."/>
            <person name="Miccolupo A."/>
            <person name="Manzari C."/>
            <person name="Mion D."/>
            <person name="Caruso M."/>
            <person name="D'erchia A.M."/>
            <person name="Zanoni R."/>
        </authorList>
    </citation>
    <scope>NUCLEOTIDE SEQUENCE [LARGE SCALE GENOMIC DNA]</scope>
    <source>
        <strain evidence="5">73/13</strain>
    </source>
</reference>
<evidence type="ECO:0000313" key="3">
    <source>
        <dbReference type="EMBL" id="MBS4241318.1"/>
    </source>
</evidence>
<dbReference type="GO" id="GO:0005886">
    <property type="term" value="C:plasma membrane"/>
    <property type="evidence" value="ECO:0007669"/>
    <property type="project" value="TreeGrafter"/>
</dbReference>
<dbReference type="AlphaFoldDB" id="A0A2G4R3J4"/>
<protein>
    <submittedName>
        <fullName evidence="3">DedA family protein</fullName>
    </submittedName>
    <submittedName>
        <fullName evidence="4">Membrane protein</fullName>
    </submittedName>
</protein>
<feature type="domain" description="VTT" evidence="2">
    <location>
        <begin position="28"/>
        <end position="142"/>
    </location>
</feature>